<dbReference type="PANTHER" id="PTHR20855">
    <property type="entry name" value="ADIPOR/PROGESTIN RECEPTOR-RELATED"/>
    <property type="match status" value="1"/>
</dbReference>
<evidence type="ECO:0000256" key="2">
    <source>
        <dbReference type="ARBA" id="ARBA00007018"/>
    </source>
</evidence>
<dbReference type="PANTHER" id="PTHR20855:SF52">
    <property type="entry name" value="ADIPONECTIN RECEPTOR PROTEIN"/>
    <property type="match status" value="1"/>
</dbReference>
<evidence type="ECO:0000313" key="8">
    <source>
        <dbReference type="EMBL" id="KAJ7741413.1"/>
    </source>
</evidence>
<evidence type="ECO:0000256" key="3">
    <source>
        <dbReference type="ARBA" id="ARBA00022692"/>
    </source>
</evidence>
<comment type="subcellular location">
    <subcellularLocation>
        <location evidence="1">Membrane</location>
        <topology evidence="1">Multi-pass membrane protein</topology>
    </subcellularLocation>
</comment>
<keyword evidence="6" id="KW-0479">Metal-binding</keyword>
<feature type="transmembrane region" description="Helical" evidence="7">
    <location>
        <begin position="172"/>
        <end position="190"/>
    </location>
</feature>
<feature type="transmembrane region" description="Helical" evidence="7">
    <location>
        <begin position="146"/>
        <end position="165"/>
    </location>
</feature>
<feature type="transmembrane region" description="Helical" evidence="7">
    <location>
        <begin position="235"/>
        <end position="254"/>
    </location>
</feature>
<dbReference type="AlphaFoldDB" id="A0AAD7IGT2"/>
<feature type="binding site" evidence="6">
    <location>
        <position position="277"/>
    </location>
    <ligand>
        <name>Zn(2+)</name>
        <dbReference type="ChEBI" id="CHEBI:29105"/>
    </ligand>
</feature>
<feature type="binding site" evidence="6">
    <location>
        <position position="127"/>
    </location>
    <ligand>
        <name>Zn(2+)</name>
        <dbReference type="ChEBI" id="CHEBI:29105"/>
    </ligand>
</feature>
<evidence type="ECO:0000256" key="6">
    <source>
        <dbReference type="PIRSR" id="PIRSR604254-1"/>
    </source>
</evidence>
<feature type="transmembrane region" description="Helical" evidence="7">
    <location>
        <begin position="107"/>
        <end position="126"/>
    </location>
</feature>
<feature type="transmembrane region" description="Helical" evidence="7">
    <location>
        <begin position="274"/>
        <end position="295"/>
    </location>
</feature>
<keyword evidence="5 7" id="KW-0472">Membrane</keyword>
<evidence type="ECO:0000313" key="9">
    <source>
        <dbReference type="Proteomes" id="UP001215280"/>
    </source>
</evidence>
<evidence type="ECO:0000256" key="4">
    <source>
        <dbReference type="ARBA" id="ARBA00022989"/>
    </source>
</evidence>
<keyword evidence="9" id="KW-1185">Reference proteome</keyword>
<keyword evidence="4 7" id="KW-1133">Transmembrane helix</keyword>
<accession>A0AAD7IGT2</accession>
<protein>
    <submittedName>
        <fullName evidence="8">Hemolysin-III related-domain-containing protein</fullName>
    </submittedName>
</protein>
<dbReference type="GO" id="GO:0038023">
    <property type="term" value="F:signaling receptor activity"/>
    <property type="evidence" value="ECO:0007669"/>
    <property type="project" value="TreeGrafter"/>
</dbReference>
<name>A0AAD7IGT2_9AGAR</name>
<comment type="caution">
    <text evidence="8">The sequence shown here is derived from an EMBL/GenBank/DDBJ whole genome shotgun (WGS) entry which is preliminary data.</text>
</comment>
<gene>
    <name evidence="8" type="ORF">DFH07DRAFT_870148</name>
</gene>
<comment type="similarity">
    <text evidence="2">Belongs to the ADIPOR family.</text>
</comment>
<dbReference type="Pfam" id="PF03006">
    <property type="entry name" value="HlyIII"/>
    <property type="match status" value="1"/>
</dbReference>
<feature type="transmembrane region" description="Helical" evidence="7">
    <location>
        <begin position="202"/>
        <end position="223"/>
    </location>
</feature>
<dbReference type="GO" id="GO:0016020">
    <property type="term" value="C:membrane"/>
    <property type="evidence" value="ECO:0007669"/>
    <property type="project" value="UniProtKB-SubCell"/>
</dbReference>
<feature type="binding site" evidence="6">
    <location>
        <position position="273"/>
    </location>
    <ligand>
        <name>Zn(2+)</name>
        <dbReference type="ChEBI" id="CHEBI:29105"/>
    </ligand>
</feature>
<keyword evidence="3 7" id="KW-0812">Transmembrane</keyword>
<evidence type="ECO:0000256" key="1">
    <source>
        <dbReference type="ARBA" id="ARBA00004141"/>
    </source>
</evidence>
<dbReference type="EMBL" id="JARJLG010000123">
    <property type="protein sequence ID" value="KAJ7741413.1"/>
    <property type="molecule type" value="Genomic_DNA"/>
</dbReference>
<organism evidence="8 9">
    <name type="scientific">Mycena maculata</name>
    <dbReference type="NCBI Taxonomy" id="230809"/>
    <lineage>
        <taxon>Eukaryota</taxon>
        <taxon>Fungi</taxon>
        <taxon>Dikarya</taxon>
        <taxon>Basidiomycota</taxon>
        <taxon>Agaricomycotina</taxon>
        <taxon>Agaricomycetes</taxon>
        <taxon>Agaricomycetidae</taxon>
        <taxon>Agaricales</taxon>
        <taxon>Marasmiineae</taxon>
        <taxon>Mycenaceae</taxon>
        <taxon>Mycena</taxon>
    </lineage>
</organism>
<evidence type="ECO:0000256" key="5">
    <source>
        <dbReference type="ARBA" id="ARBA00023136"/>
    </source>
</evidence>
<sequence>MATSSTIRRRIPVDVPAVASVTSKTSRTINWLELPEWQKDNEYIISGYRRVQNQWRGCFTSVFAYLHNETINIHTHLWAAVLFAYFLATFHQTYLKQYAATTWADSAVIVVFLSSAIFCLGASAFFHTSTCHSEEVSSRCHALDYSGIVILTVGSFYPSLYFGFFCQPRLQIFYLAAISSIGLVAAYIVLSPEYSKPTHRAARTTVFVGLGLSGVGPITHCLLTEGYQRVFSDLGFGWVVLCGALYILGALLYANRIPERLAPGKFDYFLASHQIFHCCVVAAAGAHYAGVLTALNYSYSRPNICVGPSG</sequence>
<keyword evidence="6" id="KW-0862">Zinc</keyword>
<proteinExistence type="inferred from homology"/>
<evidence type="ECO:0000256" key="7">
    <source>
        <dbReference type="SAM" id="Phobius"/>
    </source>
</evidence>
<dbReference type="Proteomes" id="UP001215280">
    <property type="component" value="Unassembled WGS sequence"/>
</dbReference>
<dbReference type="GO" id="GO:0006882">
    <property type="term" value="P:intracellular zinc ion homeostasis"/>
    <property type="evidence" value="ECO:0007669"/>
    <property type="project" value="TreeGrafter"/>
</dbReference>
<dbReference type="GO" id="GO:0046872">
    <property type="term" value="F:metal ion binding"/>
    <property type="evidence" value="ECO:0007669"/>
    <property type="project" value="UniProtKB-KW"/>
</dbReference>
<reference evidence="8" key="1">
    <citation type="submission" date="2023-03" db="EMBL/GenBank/DDBJ databases">
        <title>Massive genome expansion in bonnet fungi (Mycena s.s.) driven by repeated elements and novel gene families across ecological guilds.</title>
        <authorList>
            <consortium name="Lawrence Berkeley National Laboratory"/>
            <person name="Harder C.B."/>
            <person name="Miyauchi S."/>
            <person name="Viragh M."/>
            <person name="Kuo A."/>
            <person name="Thoen E."/>
            <person name="Andreopoulos B."/>
            <person name="Lu D."/>
            <person name="Skrede I."/>
            <person name="Drula E."/>
            <person name="Henrissat B."/>
            <person name="Morin E."/>
            <person name="Kohler A."/>
            <person name="Barry K."/>
            <person name="LaButti K."/>
            <person name="Morin E."/>
            <person name="Salamov A."/>
            <person name="Lipzen A."/>
            <person name="Mereny Z."/>
            <person name="Hegedus B."/>
            <person name="Baldrian P."/>
            <person name="Stursova M."/>
            <person name="Weitz H."/>
            <person name="Taylor A."/>
            <person name="Grigoriev I.V."/>
            <person name="Nagy L.G."/>
            <person name="Martin F."/>
            <person name="Kauserud H."/>
        </authorList>
    </citation>
    <scope>NUCLEOTIDE SEQUENCE</scope>
    <source>
        <strain evidence="8">CBHHK188m</strain>
    </source>
</reference>
<dbReference type="InterPro" id="IPR004254">
    <property type="entry name" value="AdipoR/HlyIII-related"/>
</dbReference>